<organism evidence="3 4">
    <name type="scientific">Treponema bryantii</name>
    <dbReference type="NCBI Taxonomy" id="163"/>
    <lineage>
        <taxon>Bacteria</taxon>
        <taxon>Pseudomonadati</taxon>
        <taxon>Spirochaetota</taxon>
        <taxon>Spirochaetia</taxon>
        <taxon>Spirochaetales</taxon>
        <taxon>Treponemataceae</taxon>
        <taxon>Treponema</taxon>
    </lineage>
</organism>
<accession>A0A1I3LLQ9</accession>
<keyword evidence="4" id="KW-1185">Reference proteome</keyword>
<name>A0A1I3LLQ9_9SPIR</name>
<dbReference type="RefSeq" id="WP_074932266.1">
    <property type="nucleotide sequence ID" value="NZ_FORI01000007.1"/>
</dbReference>
<protein>
    <submittedName>
        <fullName evidence="3">Uncharacterized protein</fullName>
    </submittedName>
</protein>
<gene>
    <name evidence="3" type="ORF">SAMN04487775_10766</name>
</gene>
<sequence>MDNTRKIQIITIADLLSQNLTIPLYQRPYKWTAKNIDELLNDVLLAIDNKKDKNTPHNYKYRVGTVLLHKNPYKYNDRPTYDIVDGQQRIISFNLLALYLFNDSPYPYNEILEETKSGKFITKKFSNKITQKNIHENYSKIKNWFISNSRTNLKRDFINALDNLLEVVVITVDEDKQSEAFQLFDSQNNRGKPLDPHDLLKAFHLREMRNNQDQMENMVDFWEARKPEEIANLFNIYLFPILRWTRNQSAISFSVDEIDTYKGIPDNDLIDTDNQDKLYPYSKRINKAMPEFQISESFIPGEDFFLFVKHYFDLQEELEHKLNNSPLPIIHEMNNIISNIEENQTGLTYAKNLFNCVLLAYYDRFGNLDETVVRKLFVWAFMIRIDMEHLGFDTINKYSLGDQTKGYTNKLPMFNIIYYSRRHTDLTNIEILVTNKSIEENLKIIKNHEKMKWEDLYLSLKKINGDIEN</sequence>
<feature type="domain" description="DUF7834" evidence="2">
    <location>
        <begin position="215"/>
        <end position="439"/>
    </location>
</feature>
<dbReference type="InterPro" id="IPR057156">
    <property type="entry name" value="DUF7834"/>
</dbReference>
<evidence type="ECO:0000313" key="3">
    <source>
        <dbReference type="EMBL" id="SFI85661.1"/>
    </source>
</evidence>
<evidence type="ECO:0000259" key="2">
    <source>
        <dbReference type="Pfam" id="PF25202"/>
    </source>
</evidence>
<feature type="domain" description="GmrSD restriction endonucleases N-terminal" evidence="1">
    <location>
        <begin position="13"/>
        <end position="204"/>
    </location>
</feature>
<dbReference type="EMBL" id="FORI01000007">
    <property type="protein sequence ID" value="SFI85661.1"/>
    <property type="molecule type" value="Genomic_DNA"/>
</dbReference>
<reference evidence="4" key="1">
    <citation type="submission" date="2016-10" db="EMBL/GenBank/DDBJ databases">
        <authorList>
            <person name="Varghese N."/>
            <person name="Submissions S."/>
        </authorList>
    </citation>
    <scope>NUCLEOTIDE SEQUENCE [LARGE SCALE GENOMIC DNA]</scope>
    <source>
        <strain evidence="4">XBD1002</strain>
    </source>
</reference>
<dbReference type="AlphaFoldDB" id="A0A1I3LLQ9"/>
<dbReference type="OrthoDB" id="9798761at2"/>
<evidence type="ECO:0000313" key="4">
    <source>
        <dbReference type="Proteomes" id="UP000182737"/>
    </source>
</evidence>
<dbReference type="PANTHER" id="PTHR35149">
    <property type="entry name" value="SLL5132 PROTEIN"/>
    <property type="match status" value="1"/>
</dbReference>
<dbReference type="Pfam" id="PF03235">
    <property type="entry name" value="GmrSD_N"/>
    <property type="match status" value="1"/>
</dbReference>
<dbReference type="Pfam" id="PF25202">
    <property type="entry name" value="DUF7834"/>
    <property type="match status" value="1"/>
</dbReference>
<dbReference type="Proteomes" id="UP000182737">
    <property type="component" value="Unassembled WGS sequence"/>
</dbReference>
<evidence type="ECO:0000259" key="1">
    <source>
        <dbReference type="Pfam" id="PF03235"/>
    </source>
</evidence>
<dbReference type="PANTHER" id="PTHR35149:SF2">
    <property type="entry name" value="DUF262 DOMAIN-CONTAINING PROTEIN"/>
    <property type="match status" value="1"/>
</dbReference>
<dbReference type="InterPro" id="IPR004919">
    <property type="entry name" value="GmrSD_N"/>
</dbReference>
<proteinExistence type="predicted"/>